<dbReference type="RefSeq" id="WP_008488547.1">
    <property type="nucleotide sequence ID" value="NZ_AMRG01000007.1"/>
</dbReference>
<name>K2JK55_9GAMM</name>
<dbReference type="Gene3D" id="3.40.50.720">
    <property type="entry name" value="NAD(P)-binding Rossmann-like Domain"/>
    <property type="match status" value="2"/>
</dbReference>
<dbReference type="GO" id="GO:0005829">
    <property type="term" value="C:cytosol"/>
    <property type="evidence" value="ECO:0007669"/>
    <property type="project" value="TreeGrafter"/>
</dbReference>
<feature type="binding site" evidence="5">
    <location>
        <begin position="219"/>
        <end position="221"/>
    </location>
    <ligand>
        <name>NAD(+)</name>
        <dbReference type="ChEBI" id="CHEBI:57540"/>
    </ligand>
</feature>
<dbReference type="Pfam" id="PF02826">
    <property type="entry name" value="2-Hacid_dh_C"/>
    <property type="match status" value="1"/>
</dbReference>
<evidence type="ECO:0000256" key="1">
    <source>
        <dbReference type="ARBA" id="ARBA00022490"/>
    </source>
</evidence>
<feature type="binding site" evidence="5">
    <location>
        <position position="48"/>
    </location>
    <ligand>
        <name>substrate</name>
    </ligand>
</feature>
<feature type="domain" description="D-isomer specific 2-hydroxyacid dehydrogenase NAD-binding" evidence="6">
    <location>
        <begin position="119"/>
        <end position="269"/>
    </location>
</feature>
<comment type="pathway">
    <text evidence="5">Cofactor biosynthesis; pyridoxine 5'-phosphate biosynthesis; pyridoxine 5'-phosphate from D-erythrose 4-phosphate: step 2/5.</text>
</comment>
<dbReference type="PATRIC" id="fig|740709.3.peg.1391"/>
<feature type="active site" description="Proton donor" evidence="5">
    <location>
        <position position="267"/>
    </location>
</feature>
<gene>
    <name evidence="5" type="primary">pdxB</name>
    <name evidence="7" type="ORF">A10D4_06836</name>
</gene>
<dbReference type="OrthoDB" id="9770208at2"/>
<dbReference type="EC" id="1.1.1.290" evidence="5"/>
<dbReference type="eggNOG" id="COG0111">
    <property type="taxonomic scope" value="Bacteria"/>
</dbReference>
<comment type="caution">
    <text evidence="5">Lacks conserved residue(s) required for the propagation of feature annotation.</text>
</comment>
<accession>K2JK55</accession>
<dbReference type="AlphaFoldDB" id="K2JK55"/>
<dbReference type="Proteomes" id="UP000014115">
    <property type="component" value="Unassembled WGS sequence"/>
</dbReference>
<dbReference type="EMBL" id="AMRG01000007">
    <property type="protein sequence ID" value="EKE83841.1"/>
    <property type="molecule type" value="Genomic_DNA"/>
</dbReference>
<comment type="subcellular location">
    <subcellularLocation>
        <location evidence="5">Cytoplasm</location>
    </subcellularLocation>
</comment>
<dbReference type="UniPathway" id="UPA00244">
    <property type="reaction ID" value="UER00310"/>
</dbReference>
<organism evidence="7 8">
    <name type="scientific">Idiomarina xiamenensis 10-D-4</name>
    <dbReference type="NCBI Taxonomy" id="740709"/>
    <lineage>
        <taxon>Bacteria</taxon>
        <taxon>Pseudomonadati</taxon>
        <taxon>Pseudomonadota</taxon>
        <taxon>Gammaproteobacteria</taxon>
        <taxon>Alteromonadales</taxon>
        <taxon>Idiomarinaceae</taxon>
        <taxon>Idiomarina</taxon>
    </lineage>
</organism>
<comment type="caution">
    <text evidence="7">The sequence shown here is derived from an EMBL/GenBank/DDBJ whole genome shotgun (WGS) entry which is preliminary data.</text>
</comment>
<comment type="function">
    <text evidence="5">Catalyzes the oxidation of erythronate-4-phosphate to 3-hydroxy-2-oxo-4-phosphonooxybutanoate.</text>
</comment>
<comment type="catalytic activity">
    <reaction evidence="5">
        <text>4-phospho-D-erythronate + NAD(+) = (R)-3-hydroxy-2-oxo-4-phosphooxybutanoate + NADH + H(+)</text>
        <dbReference type="Rhea" id="RHEA:18829"/>
        <dbReference type="ChEBI" id="CHEBI:15378"/>
        <dbReference type="ChEBI" id="CHEBI:57540"/>
        <dbReference type="ChEBI" id="CHEBI:57945"/>
        <dbReference type="ChEBI" id="CHEBI:58538"/>
        <dbReference type="ChEBI" id="CHEBI:58766"/>
        <dbReference type="EC" id="1.1.1.290"/>
    </reaction>
</comment>
<dbReference type="InterPro" id="IPR029753">
    <property type="entry name" value="D-isomer_DH_CS"/>
</dbReference>
<evidence type="ECO:0000256" key="2">
    <source>
        <dbReference type="ARBA" id="ARBA00023002"/>
    </source>
</evidence>
<protein>
    <recommendedName>
        <fullName evidence="5">Erythronate-4-phosphate dehydrogenase</fullName>
        <ecNumber evidence="5">1.1.1.290</ecNumber>
    </recommendedName>
</protein>
<keyword evidence="8" id="KW-1185">Reference proteome</keyword>
<dbReference type="GO" id="GO:0036001">
    <property type="term" value="P:'de novo' pyridoxal 5'-phosphate biosynthetic process"/>
    <property type="evidence" value="ECO:0007669"/>
    <property type="project" value="TreeGrafter"/>
</dbReference>
<feature type="active site" evidence="5">
    <location>
        <position position="221"/>
    </location>
</feature>
<dbReference type="STRING" id="740709.A10D4_06836"/>
<dbReference type="PANTHER" id="PTHR42938">
    <property type="entry name" value="FORMATE DEHYDROGENASE 1"/>
    <property type="match status" value="1"/>
</dbReference>
<feature type="binding site" evidence="5">
    <location>
        <position position="149"/>
    </location>
    <ligand>
        <name>NAD(+)</name>
        <dbReference type="ChEBI" id="CHEBI:57540"/>
    </ligand>
</feature>
<keyword evidence="2 5" id="KW-0560">Oxidoreductase</keyword>
<feature type="binding site" evidence="5">
    <location>
        <position position="245"/>
    </location>
    <ligand>
        <name>NAD(+)</name>
        <dbReference type="ChEBI" id="CHEBI:57540"/>
    </ligand>
</feature>
<feature type="active site" evidence="5">
    <location>
        <position position="250"/>
    </location>
</feature>
<dbReference type="InterPro" id="IPR006140">
    <property type="entry name" value="D-isomer_DH_NAD-bd"/>
</dbReference>
<comment type="subunit">
    <text evidence="5">Homodimer.</text>
</comment>
<dbReference type="PROSITE" id="PS00671">
    <property type="entry name" value="D_2_HYDROXYACID_DH_3"/>
    <property type="match status" value="1"/>
</dbReference>
<proteinExistence type="inferred from homology"/>
<evidence type="ECO:0000259" key="6">
    <source>
        <dbReference type="Pfam" id="PF02826"/>
    </source>
</evidence>
<dbReference type="HAMAP" id="MF_01825">
    <property type="entry name" value="PdxB"/>
    <property type="match status" value="1"/>
</dbReference>
<dbReference type="GO" id="GO:0051287">
    <property type="term" value="F:NAD binding"/>
    <property type="evidence" value="ECO:0007669"/>
    <property type="project" value="InterPro"/>
</dbReference>
<evidence type="ECO:0000256" key="3">
    <source>
        <dbReference type="ARBA" id="ARBA00023027"/>
    </source>
</evidence>
<dbReference type="GO" id="GO:0008615">
    <property type="term" value="P:pyridoxine biosynthetic process"/>
    <property type="evidence" value="ECO:0007669"/>
    <property type="project" value="UniProtKB-UniRule"/>
</dbReference>
<dbReference type="InterPro" id="IPR020921">
    <property type="entry name" value="Erythronate-4-P_DHase"/>
</dbReference>
<comment type="similarity">
    <text evidence="5">Belongs to the D-isomer specific 2-hydroxyacid dehydrogenase family. PdxB subfamily.</text>
</comment>
<evidence type="ECO:0000313" key="7">
    <source>
        <dbReference type="EMBL" id="EKE83841.1"/>
    </source>
</evidence>
<keyword evidence="4 5" id="KW-0664">Pyridoxine biosynthesis</keyword>
<dbReference type="PANTHER" id="PTHR42938:SF9">
    <property type="entry name" value="FORMATE DEHYDROGENASE 1"/>
    <property type="match status" value="1"/>
</dbReference>
<dbReference type="Gene3D" id="3.30.1370.170">
    <property type="match status" value="1"/>
</dbReference>
<dbReference type="CDD" id="cd12158">
    <property type="entry name" value="ErythrP_dh"/>
    <property type="match status" value="1"/>
</dbReference>
<reference evidence="7 8" key="1">
    <citation type="journal article" date="2012" name="J. Bacteriol.">
        <title>Genome Sequence of Idiomarina xiamenensis Type Strain 10-D-4.</title>
        <authorList>
            <person name="Lai Q."/>
            <person name="Wang L."/>
            <person name="Wang W."/>
            <person name="Shao Z."/>
        </authorList>
    </citation>
    <scope>NUCLEOTIDE SEQUENCE [LARGE SCALE GENOMIC DNA]</scope>
    <source>
        <strain evidence="7 8">10-D-4</strain>
    </source>
</reference>
<keyword evidence="1 5" id="KW-0963">Cytoplasm</keyword>
<dbReference type="SUPFAM" id="SSF51735">
    <property type="entry name" value="NAD(P)-binding Rossmann-fold domains"/>
    <property type="match status" value="1"/>
</dbReference>
<evidence type="ECO:0000256" key="5">
    <source>
        <dbReference type="HAMAP-Rule" id="MF_01825"/>
    </source>
</evidence>
<dbReference type="GO" id="GO:0033711">
    <property type="term" value="F:4-phosphoerythronate dehydrogenase activity"/>
    <property type="evidence" value="ECO:0007669"/>
    <property type="project" value="UniProtKB-EC"/>
</dbReference>
<keyword evidence="3 5" id="KW-0520">NAD</keyword>
<evidence type="ECO:0000313" key="8">
    <source>
        <dbReference type="Proteomes" id="UP000014115"/>
    </source>
</evidence>
<dbReference type="InterPro" id="IPR036291">
    <property type="entry name" value="NAD(P)-bd_dom_sf"/>
</dbReference>
<dbReference type="InterPro" id="IPR038251">
    <property type="entry name" value="PdxB_dimer_sf"/>
</dbReference>
<sequence length="390" mass="42557">MQVLADSNIPLVESLFSSLDSVSAFHTYSQRQPSPAQLADCDVLLVRSITAVNAELLAQAPRLRFVGTATIGTEHVDQMALQQRNIAFASAPGANADSVAEYVLSCVLALGGASIIDSQQHVAIIGAGHTGRASGRRLQALGLTVSYYDPPLLAQLQSAFCDSVKRQDLLAHDDWQQVLSADIISCHVPLTQSGQHPTYHLFDADALAQLAADTLFINASRGAVVDNTALRQRQQTPAALKLALDVWESEPHVDACLANRVAIATPHIAGHSVEGKAGGGLSLYKAFCRWQKRACDVNLADYLPASASRQWQWPEMPTAEQLQAAILSRYDVRDDHRWWQQQGTRALSFDQARRDYAARQRRQLACDRVLTRDAVVAERMQQLGFTVIAG</sequence>
<feature type="binding site" evidence="5">
    <location>
        <position position="270"/>
    </location>
    <ligand>
        <name>NAD(+)</name>
        <dbReference type="ChEBI" id="CHEBI:57540"/>
    </ligand>
</feature>
<evidence type="ECO:0000256" key="4">
    <source>
        <dbReference type="ARBA" id="ARBA00023096"/>
    </source>
</evidence>
<dbReference type="SUPFAM" id="SSF52283">
    <property type="entry name" value="Formate/glycerate dehydrogenase catalytic domain-like"/>
    <property type="match status" value="1"/>
</dbReference>
<feature type="binding site" evidence="5">
    <location>
        <position position="70"/>
    </location>
    <ligand>
        <name>substrate</name>
    </ligand>
</feature>